<comment type="caution">
    <text evidence="15">The sequence shown here is derived from an EMBL/GenBank/DDBJ whole genome shotgun (WGS) entry which is preliminary data.</text>
</comment>
<accession>A0ABQ7G852</accession>
<dbReference type="SUPFAM" id="SSF81340">
    <property type="entry name" value="Clc chloride channel"/>
    <property type="match status" value="1"/>
</dbReference>
<keyword evidence="9 12" id="KW-0472">Membrane</keyword>
<keyword evidence="8 11" id="KW-0129">CBS domain</keyword>
<evidence type="ECO:0000256" key="8">
    <source>
        <dbReference type="ARBA" id="ARBA00023122"/>
    </source>
</evidence>
<dbReference type="SUPFAM" id="SSF54631">
    <property type="entry name" value="CBS-domain pair"/>
    <property type="match status" value="1"/>
</dbReference>
<comment type="similarity">
    <text evidence="2 12">Belongs to the chloride channel (TC 2.A.49) family.</text>
</comment>
<evidence type="ECO:0000256" key="9">
    <source>
        <dbReference type="ARBA" id="ARBA00023136"/>
    </source>
</evidence>
<dbReference type="InterPro" id="IPR014743">
    <property type="entry name" value="Cl-channel_core"/>
</dbReference>
<keyword evidence="6 12" id="KW-1133">Transmembrane helix</keyword>
<keyword evidence="3 12" id="KW-0813">Transport</keyword>
<dbReference type="InterPro" id="IPR000644">
    <property type="entry name" value="CBS_dom"/>
</dbReference>
<feature type="transmembrane region" description="Helical" evidence="12">
    <location>
        <begin position="325"/>
        <end position="350"/>
    </location>
</feature>
<keyword evidence="10 12" id="KW-0868">Chloride</keyword>
<dbReference type="PRINTS" id="PR00762">
    <property type="entry name" value="CLCHANNEL"/>
</dbReference>
<dbReference type="Pfam" id="PF00654">
    <property type="entry name" value="Voltage_CLC"/>
    <property type="match status" value="1"/>
</dbReference>
<feature type="transmembrane region" description="Helical" evidence="12">
    <location>
        <begin position="550"/>
        <end position="568"/>
    </location>
</feature>
<evidence type="ECO:0000256" key="7">
    <source>
        <dbReference type="ARBA" id="ARBA00023065"/>
    </source>
</evidence>
<dbReference type="Pfam" id="PF00571">
    <property type="entry name" value="CBS"/>
    <property type="match status" value="1"/>
</dbReference>
<dbReference type="InterPro" id="IPR051280">
    <property type="entry name" value="Cl-channel/antiporter"/>
</dbReference>
<evidence type="ECO:0000256" key="5">
    <source>
        <dbReference type="ARBA" id="ARBA00022737"/>
    </source>
</evidence>
<keyword evidence="16" id="KW-1185">Reference proteome</keyword>
<dbReference type="EMBL" id="MU070006">
    <property type="protein sequence ID" value="KAF5830786.1"/>
    <property type="molecule type" value="Genomic_DNA"/>
</dbReference>
<evidence type="ECO:0000256" key="12">
    <source>
        <dbReference type="RuleBase" id="RU361221"/>
    </source>
</evidence>
<evidence type="ECO:0000256" key="4">
    <source>
        <dbReference type="ARBA" id="ARBA00022692"/>
    </source>
</evidence>
<evidence type="ECO:0000256" key="2">
    <source>
        <dbReference type="ARBA" id="ARBA00009476"/>
    </source>
</evidence>
<evidence type="ECO:0000256" key="6">
    <source>
        <dbReference type="ARBA" id="ARBA00022989"/>
    </source>
</evidence>
<feature type="transmembrane region" description="Helical" evidence="12">
    <location>
        <begin position="265"/>
        <end position="289"/>
    </location>
</feature>
<proteinExistence type="inferred from homology"/>
<dbReference type="PROSITE" id="PS51371">
    <property type="entry name" value="CBS"/>
    <property type="match status" value="1"/>
</dbReference>
<feature type="transmembrane region" description="Helical" evidence="12">
    <location>
        <begin position="204"/>
        <end position="221"/>
    </location>
</feature>
<evidence type="ECO:0000313" key="15">
    <source>
        <dbReference type="EMBL" id="KAF5830786.1"/>
    </source>
</evidence>
<dbReference type="Gene3D" id="3.10.580.10">
    <property type="entry name" value="CBS-domain"/>
    <property type="match status" value="1"/>
</dbReference>
<feature type="transmembrane region" description="Helical" evidence="12">
    <location>
        <begin position="227"/>
        <end position="253"/>
    </location>
</feature>
<sequence length="960" mass="101909">MRDPSSNRDVARDFTECVEDSSPLLSRGDPISSASFNPPRTTWHRLLHALRALQKGLCCRHAAGSHHFTAEERSKMNSFESIDYLPPSSAAYRKWLANQPHRRHWDRWLVMGLIGVSMGLLGHFLYVCINLLANIKYGVTRWIIAHANIGVAWLYNVTFTTALVAGSSALVVGWAPEAGGSGIPEVMAYLNGVLINKLFNVRTLLVKFASCALAVGAGLPVGPEGPLIHIGAAMGSAISQGHSTTMGFSTGFFRRFRNPKDKRDFVTAGASVGVATAFNAPIGGLLFAFEEVASFFGISLGWQGHFGWFDSEVAFEAGYNFSSHVLAVIPAAIIGITAGLFAILFTKLNLSIVRQRDKLLGGSPHRWRRMIEPCVLAVLYTSGCMVLPLFVPCTPTECVVDKTGAMLCETGLSDISNTAPPIWHDPDAPPSLPLYTCHVDKHGELDNPSQATWLPGSGSLTPGNYANINGTKTVYYNQLATLLFTTGEEGIKQLFARGTHRRFSYSSLATMGIFYFVSAAIFSGSAISSGLFVPMLMVGAIIGRFMVSKSLAQLVGVTAPMFILVIEFPSQCSGAFMGGVTRLTVSLAVIMIEVSSDVHMLLPVLVATMTAKWIADAVTHSLLFSLDLIPVSYVMHSPVVALRQTMKVGEIAAALKGVSHNGFPVVKDTPSGPVEWTELNRKNMDPVLAARTVVEQQMVGFGLELQGAASGGAAETASRGVGGEGVRGRSRGPGQATRPGWASHSTIALSDMPSLQGDGAAAPHLRSASQGLGNHADSGGSLFVGSEVQMERAGSLLGTSSWNAGDVSNCTISASNGGTGLGLHSVGVGASRGVGGVSRGSALGGGRGRVGPGGVKGVMGNGAGPPDTSEVVVDLMPYVNTSSFVILDTFSVERTYIMIRTMGLRHLVVVDEHNHVRGIVTRKDMMGDKLDYALERALGGVAPAWELRGHPALHRMYTTT</sequence>
<reference evidence="15" key="1">
    <citation type="submission" date="2017-08" db="EMBL/GenBank/DDBJ databases">
        <authorList>
            <person name="Polle J.E."/>
            <person name="Barry K."/>
            <person name="Cushman J."/>
            <person name="Schmutz J."/>
            <person name="Tran D."/>
            <person name="Hathwaick L.T."/>
            <person name="Yim W.C."/>
            <person name="Jenkins J."/>
            <person name="Mckie-Krisberg Z.M."/>
            <person name="Prochnik S."/>
            <person name="Lindquist E."/>
            <person name="Dockter R.B."/>
            <person name="Adam C."/>
            <person name="Molina H."/>
            <person name="Bunkerborg J."/>
            <person name="Jin E."/>
            <person name="Buchheim M."/>
            <person name="Magnuson J."/>
        </authorList>
    </citation>
    <scope>NUCLEOTIDE SEQUENCE</scope>
    <source>
        <strain evidence="15">CCAP 19/18</strain>
    </source>
</reference>
<dbReference type="PANTHER" id="PTHR11689">
    <property type="entry name" value="CHLORIDE CHANNEL PROTEIN CLC FAMILY MEMBER"/>
    <property type="match status" value="1"/>
</dbReference>
<keyword evidence="7 12" id="KW-0406">Ion transport</keyword>
<organism evidence="15 16">
    <name type="scientific">Dunaliella salina</name>
    <name type="common">Green alga</name>
    <name type="synonym">Protococcus salinus</name>
    <dbReference type="NCBI Taxonomy" id="3046"/>
    <lineage>
        <taxon>Eukaryota</taxon>
        <taxon>Viridiplantae</taxon>
        <taxon>Chlorophyta</taxon>
        <taxon>core chlorophytes</taxon>
        <taxon>Chlorophyceae</taxon>
        <taxon>CS clade</taxon>
        <taxon>Chlamydomonadales</taxon>
        <taxon>Dunaliellaceae</taxon>
        <taxon>Dunaliella</taxon>
    </lineage>
</organism>
<comment type="subcellular location">
    <subcellularLocation>
        <location evidence="1 12">Membrane</location>
        <topology evidence="1 12">Multi-pass membrane protein</topology>
    </subcellularLocation>
</comment>
<gene>
    <name evidence="15" type="ORF">DUNSADRAFT_14052</name>
</gene>
<keyword evidence="4 12" id="KW-0812">Transmembrane</keyword>
<feature type="domain" description="CBS" evidence="14">
    <location>
        <begin position="879"/>
        <end position="936"/>
    </location>
</feature>
<evidence type="ECO:0000256" key="10">
    <source>
        <dbReference type="ARBA" id="ARBA00023214"/>
    </source>
</evidence>
<feature type="transmembrane region" description="Helical" evidence="12">
    <location>
        <begin position="513"/>
        <end position="538"/>
    </location>
</feature>
<protein>
    <recommendedName>
        <fullName evidence="12">Chloride channel protein</fullName>
    </recommendedName>
</protein>
<evidence type="ECO:0000256" key="3">
    <source>
        <dbReference type="ARBA" id="ARBA00022448"/>
    </source>
</evidence>
<evidence type="ECO:0000256" key="1">
    <source>
        <dbReference type="ARBA" id="ARBA00004141"/>
    </source>
</evidence>
<feature type="transmembrane region" description="Helical" evidence="12">
    <location>
        <begin position="108"/>
        <end position="133"/>
    </location>
</feature>
<feature type="transmembrane region" description="Helical" evidence="12">
    <location>
        <begin position="153"/>
        <end position="175"/>
    </location>
</feature>
<dbReference type="Gene3D" id="1.10.3080.10">
    <property type="entry name" value="Clc chloride channel"/>
    <property type="match status" value="1"/>
</dbReference>
<comment type="caution">
    <text evidence="12">Lacks conserved residue(s) required for the propagation of feature annotation.</text>
</comment>
<dbReference type="Proteomes" id="UP000815325">
    <property type="component" value="Unassembled WGS sequence"/>
</dbReference>
<evidence type="ECO:0000256" key="13">
    <source>
        <dbReference type="SAM" id="MobiDB-lite"/>
    </source>
</evidence>
<dbReference type="InterPro" id="IPR046342">
    <property type="entry name" value="CBS_dom_sf"/>
</dbReference>
<feature type="region of interest" description="Disordered" evidence="13">
    <location>
        <begin position="712"/>
        <end position="773"/>
    </location>
</feature>
<name>A0ABQ7G852_DUNSA</name>
<evidence type="ECO:0000313" key="16">
    <source>
        <dbReference type="Proteomes" id="UP000815325"/>
    </source>
</evidence>
<evidence type="ECO:0000259" key="14">
    <source>
        <dbReference type="PROSITE" id="PS51371"/>
    </source>
</evidence>
<dbReference type="InterPro" id="IPR001807">
    <property type="entry name" value="ClC"/>
</dbReference>
<dbReference type="PANTHER" id="PTHR11689:SF89">
    <property type="entry name" value="CHLORIDE CHANNEL PROTEIN"/>
    <property type="match status" value="1"/>
</dbReference>
<evidence type="ECO:0000256" key="11">
    <source>
        <dbReference type="PROSITE-ProRule" id="PRU00703"/>
    </source>
</evidence>
<keyword evidence="5" id="KW-0677">Repeat</keyword>